<dbReference type="SUPFAM" id="SSF110296">
    <property type="entry name" value="Oligoxyloglucan reducing end-specific cellobiohydrolase"/>
    <property type="match status" value="1"/>
</dbReference>
<sequence>MLSSQLLLGTTSGVYAVASGQQTARLLALKGALVTHLAAAPLGAAAAVPRLACGPGELHALYPFAASLPAEQACGMHLLRPRGDSGSGAGADEPAFSSEHVWAGDARSCCIWDAPPPGGSGGGGQQEVGLAVGTEPADVFTSVDSGRSWSGGTGSFAAAPSREKWSFPAPPHQPHVLSVERLPGGGGDGGEGGEGSGRLVAGIEVGGVLVGPDAGGAGPAPAAAPAPAPAERSTLGGSSAWEERNQGIYVDVHSCRVDPHQAAHWLAVTGRGVYETHTAGASWHAVSPATWAGRYTVGLAINPQRQGEVLVAAGDRPPGIGVHMYRSTDGGASWRDITGAVFNGHECAEAKGDRTPVPYFWGGQALVGTDTGHVLASTDAERQQWRPVCRVPAPVLCMALPGQSPSSIMH</sequence>
<proteinExistence type="predicted"/>
<organism evidence="2 3">
    <name type="scientific">Micractinium conductrix</name>
    <dbReference type="NCBI Taxonomy" id="554055"/>
    <lineage>
        <taxon>Eukaryota</taxon>
        <taxon>Viridiplantae</taxon>
        <taxon>Chlorophyta</taxon>
        <taxon>core chlorophytes</taxon>
        <taxon>Trebouxiophyceae</taxon>
        <taxon>Chlorellales</taxon>
        <taxon>Chlorellaceae</taxon>
        <taxon>Chlorella clade</taxon>
        <taxon>Micractinium</taxon>
    </lineage>
</organism>
<dbReference type="OrthoDB" id="510208at2759"/>
<accession>A0A2P6V8T8</accession>
<dbReference type="InterPro" id="IPR015943">
    <property type="entry name" value="WD40/YVTN_repeat-like_dom_sf"/>
</dbReference>
<reference evidence="2 3" key="1">
    <citation type="journal article" date="2018" name="Plant J.">
        <title>Genome sequences of Chlorella sorokiniana UTEX 1602 and Micractinium conductrix SAG 241.80: implications to maltose excretion by a green alga.</title>
        <authorList>
            <person name="Arriola M.B."/>
            <person name="Velmurugan N."/>
            <person name="Zhang Y."/>
            <person name="Plunkett M.H."/>
            <person name="Hondzo H."/>
            <person name="Barney B.M."/>
        </authorList>
    </citation>
    <scope>NUCLEOTIDE SEQUENCE [LARGE SCALE GENOMIC DNA]</scope>
    <source>
        <strain evidence="2 3">SAG 241.80</strain>
    </source>
</reference>
<comment type="caution">
    <text evidence="2">The sequence shown here is derived from an EMBL/GenBank/DDBJ whole genome shotgun (WGS) entry which is preliminary data.</text>
</comment>
<protein>
    <submittedName>
        <fullName evidence="2">Glycosyl hydrolase</fullName>
    </submittedName>
</protein>
<evidence type="ECO:0000313" key="2">
    <source>
        <dbReference type="EMBL" id="PSC70504.1"/>
    </source>
</evidence>
<keyword evidence="3" id="KW-1185">Reference proteome</keyword>
<name>A0A2P6V8T8_9CHLO</name>
<keyword evidence="2" id="KW-0378">Hydrolase</keyword>
<dbReference type="GO" id="GO:0016787">
    <property type="term" value="F:hydrolase activity"/>
    <property type="evidence" value="ECO:0007669"/>
    <property type="project" value="UniProtKB-KW"/>
</dbReference>
<dbReference type="Proteomes" id="UP000239649">
    <property type="component" value="Unassembled WGS sequence"/>
</dbReference>
<evidence type="ECO:0000256" key="1">
    <source>
        <dbReference type="SAM" id="MobiDB-lite"/>
    </source>
</evidence>
<evidence type="ECO:0000313" key="3">
    <source>
        <dbReference type="Proteomes" id="UP000239649"/>
    </source>
</evidence>
<dbReference type="AlphaFoldDB" id="A0A2P6V8T8"/>
<feature type="region of interest" description="Disordered" evidence="1">
    <location>
        <begin position="212"/>
        <end position="239"/>
    </location>
</feature>
<dbReference type="Gene3D" id="2.130.10.10">
    <property type="entry name" value="YVTN repeat-like/Quinoprotein amine dehydrogenase"/>
    <property type="match status" value="1"/>
</dbReference>
<gene>
    <name evidence="2" type="ORF">C2E20_5993</name>
</gene>
<dbReference type="EMBL" id="LHPF02000019">
    <property type="protein sequence ID" value="PSC70504.1"/>
    <property type="molecule type" value="Genomic_DNA"/>
</dbReference>